<feature type="domain" description="C2H2-type" evidence="9">
    <location>
        <begin position="92"/>
        <end position="120"/>
    </location>
</feature>
<dbReference type="GO" id="GO:0008270">
    <property type="term" value="F:zinc ion binding"/>
    <property type="evidence" value="ECO:0007669"/>
    <property type="project" value="UniProtKB-KW"/>
</dbReference>
<keyword evidence="2" id="KW-0479">Metal-binding</keyword>
<dbReference type="GO" id="GO:0000785">
    <property type="term" value="C:chromatin"/>
    <property type="evidence" value="ECO:0007669"/>
    <property type="project" value="TreeGrafter"/>
</dbReference>
<dbReference type="InterPro" id="IPR036236">
    <property type="entry name" value="Znf_C2H2_sf"/>
</dbReference>
<feature type="region of interest" description="Disordered" evidence="8">
    <location>
        <begin position="801"/>
        <end position="828"/>
    </location>
</feature>
<dbReference type="FunFam" id="3.30.160.60:FF:000576">
    <property type="entry name" value="C2H2 transcription factor (AmdX)"/>
    <property type="match status" value="1"/>
</dbReference>
<dbReference type="Proteomes" id="UP000249829">
    <property type="component" value="Unassembled WGS sequence"/>
</dbReference>
<dbReference type="STRING" id="1450538.A0A2V5HMX6"/>
<evidence type="ECO:0000256" key="8">
    <source>
        <dbReference type="SAM" id="MobiDB-lite"/>
    </source>
</evidence>
<keyword evidence="6" id="KW-0539">Nucleus</keyword>
<sequence length="1187" mass="129400">MLLASMVGQDPATSPKMDSISEVPGDLLGEPAPSKASTKKDTNGANTAAAGSVPPPKTDKPRPHGCTTCGRSFARLEHLKRHERSHTKEKPFECPECARCFARRDLLLRHQQKLHMTTTPSSRPRNARRESTGTAGTGTTNRVRKNSIVSNPSTMRPRANTISHIDGASLGLVGATNPPTAGSGHPAHAYHPSIGSASVGSNMDFRGFSAGGHHPPVNGLTKLDTSGLPIDLSGGLRTAPVYGTFDLSVPDLAMSYNTTINPAQLHFGGSPQAYGHDSPSSPYTHAVHHMPPTDPMMEDDFHFDWMNGYDPSMQMRKSNDSAIDESSPSAMSTGSQSGISEAMMDGSNRYSISSASWHNPFPPHTTAASANQYSLDYPTSFNDLGIPPETVSPKSLLAQNPFAETYATPPSMTSVGQPIMGGHSQSMFPSSMATNGESPNPLNLPFANSALRSHHAPSSSDTFTDSTRQALLASMAHPTGLIHRKYSQPASSMVQYRDLFSRPSSLSSSGQLPSTLDMQRYISAYITYFHPHMPFLHIPTLDFQAPEYTNNLRTPSGHLNLCSTGVAGGGGSLILSMAAIGALYEFDTATSKDLFEAAKKMIQIYLEERRKVDMSAAFGRASHARDSSVQNTPLWLVQAMLLNVIYGHTCGDKISADIASTHCAALVSLARAAELTHHVDAKDLPQDRRSAGLSNPNRAETETQNQSFSGQPREKKDWLDWKIEEERKRTLYAIFCLSCFLVSAYNHAPALTNSEIRLNLPCEEDLWAAESPQAWKKLGGHSSTKGATSFPSALTNLLTASQRERQSTPSNQAQSPGDEASQSSSESTLQPSTFGCLVLIYALHNYIWETRQRHLGRQWTSRETEAMQAHIEPALRAWQTAWASNPVHSLERPNPFGAGPLSADSIPLLDLAYVRLFVNLGRCKEAFWQRDWNAMSDELARGIELVHPLDDVPSEVLDPSITEASAQFDHRRDSIADLGVADLAISSTPTQEQPMQTLMGVYRPGQSKRERHLRRAAFYAADSISMSDQLGNTFAEFTCRELPIQCAMCTFDCAQVIAEWITTVQERVGPYLGVLGRDEVDLVQAANLMLLEDEDCKLIEKIREILGDIENKMQREVQSSVTTSALSVLQRLPSVVEGGYGCKILVATASLLDRAAVWPMIKIMARSLEAQALRLKERADNSTLGSN</sequence>
<feature type="region of interest" description="Disordered" evidence="8">
    <location>
        <begin position="680"/>
        <end position="715"/>
    </location>
</feature>
<feature type="region of interest" description="Disordered" evidence="8">
    <location>
        <begin position="317"/>
        <end position="336"/>
    </location>
</feature>
<feature type="compositionally biased region" description="Polar residues" evidence="8">
    <location>
        <begin position="132"/>
        <end position="154"/>
    </location>
</feature>
<keyword evidence="5" id="KW-0862">Zinc</keyword>
<evidence type="ECO:0000256" key="7">
    <source>
        <dbReference type="PROSITE-ProRule" id="PRU00042"/>
    </source>
</evidence>
<evidence type="ECO:0000256" key="2">
    <source>
        <dbReference type="ARBA" id="ARBA00022723"/>
    </source>
</evidence>
<dbReference type="PANTHER" id="PTHR40626">
    <property type="entry name" value="MIP31509P"/>
    <property type="match status" value="1"/>
</dbReference>
<feature type="compositionally biased region" description="Polar residues" evidence="8">
    <location>
        <begin position="801"/>
        <end position="814"/>
    </location>
</feature>
<evidence type="ECO:0000256" key="5">
    <source>
        <dbReference type="ARBA" id="ARBA00022833"/>
    </source>
</evidence>
<feature type="region of interest" description="Disordered" evidence="8">
    <location>
        <begin position="1"/>
        <end position="69"/>
    </location>
</feature>
<dbReference type="PANTHER" id="PTHR40626:SF13">
    <property type="entry name" value="RESPIRATION FACTOR 2-RELATED"/>
    <property type="match status" value="1"/>
</dbReference>
<evidence type="ECO:0000259" key="9">
    <source>
        <dbReference type="PROSITE" id="PS50157"/>
    </source>
</evidence>
<feature type="compositionally biased region" description="Polar residues" evidence="8">
    <location>
        <begin position="692"/>
        <end position="710"/>
    </location>
</feature>
<feature type="compositionally biased region" description="Polar residues" evidence="8">
    <location>
        <begin position="115"/>
        <end position="124"/>
    </location>
</feature>
<dbReference type="Pfam" id="PF04082">
    <property type="entry name" value="Fungal_trans"/>
    <property type="match status" value="1"/>
</dbReference>
<feature type="region of interest" description="Disordered" evidence="8">
    <location>
        <begin position="115"/>
        <end position="159"/>
    </location>
</feature>
<organism evidence="10 11">
    <name type="scientific">Aspergillus violaceofuscus (strain CBS 115571)</name>
    <dbReference type="NCBI Taxonomy" id="1450538"/>
    <lineage>
        <taxon>Eukaryota</taxon>
        <taxon>Fungi</taxon>
        <taxon>Dikarya</taxon>
        <taxon>Ascomycota</taxon>
        <taxon>Pezizomycotina</taxon>
        <taxon>Eurotiomycetes</taxon>
        <taxon>Eurotiomycetidae</taxon>
        <taxon>Eurotiales</taxon>
        <taxon>Aspergillaceae</taxon>
        <taxon>Aspergillus</taxon>
    </lineage>
</organism>
<dbReference type="PROSITE" id="PS00028">
    <property type="entry name" value="ZINC_FINGER_C2H2_1"/>
    <property type="match status" value="2"/>
</dbReference>
<dbReference type="CDD" id="cd12148">
    <property type="entry name" value="fungal_TF_MHR"/>
    <property type="match status" value="1"/>
</dbReference>
<dbReference type="SUPFAM" id="SSF57667">
    <property type="entry name" value="beta-beta-alpha zinc fingers"/>
    <property type="match status" value="1"/>
</dbReference>
<evidence type="ECO:0000256" key="1">
    <source>
        <dbReference type="ARBA" id="ARBA00004123"/>
    </source>
</evidence>
<dbReference type="Gene3D" id="3.30.160.60">
    <property type="entry name" value="Classic Zinc Finger"/>
    <property type="match status" value="2"/>
</dbReference>
<name>A0A2V5HMX6_ASPV1</name>
<dbReference type="InterPro" id="IPR007219">
    <property type="entry name" value="XnlR_reg_dom"/>
</dbReference>
<feature type="domain" description="C2H2-type" evidence="9">
    <location>
        <begin position="64"/>
        <end position="91"/>
    </location>
</feature>
<dbReference type="InterPro" id="IPR013087">
    <property type="entry name" value="Znf_C2H2_type"/>
</dbReference>
<dbReference type="GO" id="GO:0000978">
    <property type="term" value="F:RNA polymerase II cis-regulatory region sequence-specific DNA binding"/>
    <property type="evidence" value="ECO:0007669"/>
    <property type="project" value="InterPro"/>
</dbReference>
<dbReference type="GO" id="GO:0000981">
    <property type="term" value="F:DNA-binding transcription factor activity, RNA polymerase II-specific"/>
    <property type="evidence" value="ECO:0007669"/>
    <property type="project" value="InterPro"/>
</dbReference>
<evidence type="ECO:0000313" key="11">
    <source>
        <dbReference type="Proteomes" id="UP000249829"/>
    </source>
</evidence>
<protein>
    <recommendedName>
        <fullName evidence="9">C2H2-type domain-containing protein</fullName>
    </recommendedName>
</protein>
<keyword evidence="4 7" id="KW-0863">Zinc-finger</keyword>
<evidence type="ECO:0000256" key="6">
    <source>
        <dbReference type="ARBA" id="ARBA00023242"/>
    </source>
</evidence>
<evidence type="ECO:0000256" key="3">
    <source>
        <dbReference type="ARBA" id="ARBA00022737"/>
    </source>
</evidence>
<dbReference type="EMBL" id="KZ825250">
    <property type="protein sequence ID" value="PYI13317.1"/>
    <property type="molecule type" value="Genomic_DNA"/>
</dbReference>
<dbReference type="FunFam" id="3.30.160.60:FF:000065">
    <property type="entry name" value="B-cell CLL/lymphoma 6, member B"/>
    <property type="match status" value="1"/>
</dbReference>
<dbReference type="InterPro" id="IPR051059">
    <property type="entry name" value="VerF-like"/>
</dbReference>
<dbReference type="SMART" id="SM00355">
    <property type="entry name" value="ZnF_C2H2"/>
    <property type="match status" value="2"/>
</dbReference>
<evidence type="ECO:0000256" key="4">
    <source>
        <dbReference type="ARBA" id="ARBA00022771"/>
    </source>
</evidence>
<feature type="compositionally biased region" description="Polar residues" evidence="8">
    <location>
        <begin position="320"/>
        <end position="336"/>
    </location>
</feature>
<feature type="compositionally biased region" description="Basic and acidic residues" evidence="8">
    <location>
        <begin position="680"/>
        <end position="690"/>
    </location>
</feature>
<keyword evidence="3" id="KW-0677">Repeat</keyword>
<feature type="compositionally biased region" description="Low complexity" evidence="8">
    <location>
        <begin position="815"/>
        <end position="828"/>
    </location>
</feature>
<dbReference type="GO" id="GO:0006351">
    <property type="term" value="P:DNA-templated transcription"/>
    <property type="evidence" value="ECO:0007669"/>
    <property type="project" value="InterPro"/>
</dbReference>
<dbReference type="Pfam" id="PF00096">
    <property type="entry name" value="zf-C2H2"/>
    <property type="match status" value="2"/>
</dbReference>
<comment type="subcellular location">
    <subcellularLocation>
        <location evidence="1">Nucleus</location>
    </subcellularLocation>
</comment>
<dbReference type="GO" id="GO:0005634">
    <property type="term" value="C:nucleus"/>
    <property type="evidence" value="ECO:0007669"/>
    <property type="project" value="UniProtKB-SubCell"/>
</dbReference>
<reference evidence="10 11" key="1">
    <citation type="submission" date="2018-02" db="EMBL/GenBank/DDBJ databases">
        <title>The genomes of Aspergillus section Nigri reveals drivers in fungal speciation.</title>
        <authorList>
            <consortium name="DOE Joint Genome Institute"/>
            <person name="Vesth T.C."/>
            <person name="Nybo J."/>
            <person name="Theobald S."/>
            <person name="Brandl J."/>
            <person name="Frisvad J.C."/>
            <person name="Nielsen K.F."/>
            <person name="Lyhne E.K."/>
            <person name="Kogle M.E."/>
            <person name="Kuo A."/>
            <person name="Riley R."/>
            <person name="Clum A."/>
            <person name="Nolan M."/>
            <person name="Lipzen A."/>
            <person name="Salamov A."/>
            <person name="Henrissat B."/>
            <person name="Wiebenga A."/>
            <person name="De vries R.P."/>
            <person name="Grigoriev I.V."/>
            <person name="Mortensen U.H."/>
            <person name="Andersen M.R."/>
            <person name="Baker S.E."/>
        </authorList>
    </citation>
    <scope>NUCLEOTIDE SEQUENCE [LARGE SCALE GENOMIC DNA]</scope>
    <source>
        <strain evidence="10 11">CBS 115571</strain>
    </source>
</reference>
<gene>
    <name evidence="10" type="ORF">BO99DRAFT_397057</name>
</gene>
<proteinExistence type="predicted"/>
<evidence type="ECO:0000313" key="10">
    <source>
        <dbReference type="EMBL" id="PYI13317.1"/>
    </source>
</evidence>
<dbReference type="PROSITE" id="PS50157">
    <property type="entry name" value="ZINC_FINGER_C2H2_2"/>
    <property type="match status" value="2"/>
</dbReference>
<keyword evidence="11" id="KW-1185">Reference proteome</keyword>
<accession>A0A2V5HMX6</accession>
<dbReference type="AlphaFoldDB" id="A0A2V5HMX6"/>
<dbReference type="OMA" id="GHSQSMF"/>